<comment type="caution">
    <text evidence="3">The sequence shown here is derived from an EMBL/GenBank/DDBJ whole genome shotgun (WGS) entry which is preliminary data.</text>
</comment>
<reference evidence="3" key="2">
    <citation type="submission" date="2021-09" db="EMBL/GenBank/DDBJ databases">
        <authorList>
            <person name="Gilroy R."/>
        </authorList>
    </citation>
    <scope>NUCLEOTIDE SEQUENCE</scope>
    <source>
        <strain evidence="3">CHK124-7917</strain>
    </source>
</reference>
<dbReference type="PANTHER" id="PTHR13947:SF37">
    <property type="entry name" value="LD18367P"/>
    <property type="match status" value="1"/>
</dbReference>
<dbReference type="InterPro" id="IPR016181">
    <property type="entry name" value="Acyl_CoA_acyltransferase"/>
</dbReference>
<dbReference type="GO" id="GO:0008080">
    <property type="term" value="F:N-acetyltransferase activity"/>
    <property type="evidence" value="ECO:0007669"/>
    <property type="project" value="InterPro"/>
</dbReference>
<proteinExistence type="predicted"/>
<evidence type="ECO:0000256" key="1">
    <source>
        <dbReference type="ARBA" id="ARBA00022679"/>
    </source>
</evidence>
<reference evidence="3" key="1">
    <citation type="journal article" date="2021" name="PeerJ">
        <title>Extensive microbial diversity within the chicken gut microbiome revealed by metagenomics and culture.</title>
        <authorList>
            <person name="Gilroy R."/>
            <person name="Ravi A."/>
            <person name="Getino M."/>
            <person name="Pursley I."/>
            <person name="Horton D.L."/>
            <person name="Alikhan N.F."/>
            <person name="Baker D."/>
            <person name="Gharbi K."/>
            <person name="Hall N."/>
            <person name="Watson M."/>
            <person name="Adriaenssens E.M."/>
            <person name="Foster-Nyarko E."/>
            <person name="Jarju S."/>
            <person name="Secka A."/>
            <person name="Antonio M."/>
            <person name="Oren A."/>
            <person name="Chaudhuri R.R."/>
            <person name="La Ragione R."/>
            <person name="Hildebrand F."/>
            <person name="Pallen M.J."/>
        </authorList>
    </citation>
    <scope>NUCLEOTIDE SEQUENCE</scope>
    <source>
        <strain evidence="3">CHK124-7917</strain>
    </source>
</reference>
<dbReference type="Pfam" id="PF00583">
    <property type="entry name" value="Acetyltransf_1"/>
    <property type="match status" value="1"/>
</dbReference>
<organism evidence="3 4">
    <name type="scientific">Thermophilibacter provencensis</name>
    <dbReference type="NCBI Taxonomy" id="1852386"/>
    <lineage>
        <taxon>Bacteria</taxon>
        <taxon>Bacillati</taxon>
        <taxon>Actinomycetota</taxon>
        <taxon>Coriobacteriia</taxon>
        <taxon>Coriobacteriales</taxon>
        <taxon>Atopobiaceae</taxon>
        <taxon>Thermophilibacter</taxon>
    </lineage>
</organism>
<sequence length="141" mass="15956">MYKQDFVSLDLAWIEKYFKVEPQDVHMLEDVEDFRRRGAEAFFAAEGNKAIATCMVTPVGDGVWEICKLACDERHQGKGVGSAVLEACQAYAREHGARRLMIVTNTVLAAAVHLYRKHGFREVPITNPEYERVNIQLGRDA</sequence>
<keyword evidence="1" id="KW-0808">Transferase</keyword>
<dbReference type="PANTHER" id="PTHR13947">
    <property type="entry name" value="GNAT FAMILY N-ACETYLTRANSFERASE"/>
    <property type="match status" value="1"/>
</dbReference>
<dbReference type="EMBL" id="DYWQ01000136">
    <property type="protein sequence ID" value="HJF45871.1"/>
    <property type="molecule type" value="Genomic_DNA"/>
</dbReference>
<protein>
    <submittedName>
        <fullName evidence="3">GNAT family N-acetyltransferase</fullName>
    </submittedName>
</protein>
<accession>A0A921GH18</accession>
<dbReference type="SUPFAM" id="SSF55729">
    <property type="entry name" value="Acyl-CoA N-acyltransferases (Nat)"/>
    <property type="match status" value="1"/>
</dbReference>
<dbReference type="CDD" id="cd04301">
    <property type="entry name" value="NAT_SF"/>
    <property type="match status" value="1"/>
</dbReference>
<name>A0A921GH18_9ACTN</name>
<evidence type="ECO:0000313" key="4">
    <source>
        <dbReference type="Proteomes" id="UP000697330"/>
    </source>
</evidence>
<dbReference type="PROSITE" id="PS51186">
    <property type="entry name" value="GNAT"/>
    <property type="match status" value="1"/>
</dbReference>
<dbReference type="AlphaFoldDB" id="A0A921GH18"/>
<dbReference type="Gene3D" id="3.40.630.30">
    <property type="match status" value="1"/>
</dbReference>
<dbReference type="InterPro" id="IPR000182">
    <property type="entry name" value="GNAT_dom"/>
</dbReference>
<feature type="domain" description="N-acetyltransferase" evidence="2">
    <location>
        <begin position="1"/>
        <end position="141"/>
    </location>
</feature>
<gene>
    <name evidence="3" type="ORF">K8U72_08850</name>
</gene>
<dbReference type="InterPro" id="IPR050769">
    <property type="entry name" value="NAT_camello-type"/>
</dbReference>
<dbReference type="Proteomes" id="UP000697330">
    <property type="component" value="Unassembled WGS sequence"/>
</dbReference>
<evidence type="ECO:0000259" key="2">
    <source>
        <dbReference type="PROSITE" id="PS51186"/>
    </source>
</evidence>
<evidence type="ECO:0000313" key="3">
    <source>
        <dbReference type="EMBL" id="HJF45871.1"/>
    </source>
</evidence>
<dbReference type="RefSeq" id="WP_273448168.1">
    <property type="nucleotide sequence ID" value="NZ_CALUGK010000026.1"/>
</dbReference>